<feature type="transmembrane region" description="Helical" evidence="6">
    <location>
        <begin position="112"/>
        <end position="132"/>
    </location>
</feature>
<reference evidence="7 8" key="2">
    <citation type="journal article" date="2011" name="PLoS Genet.">
        <title>Caenorhabditis briggsae recombinant inbred line genotypes reveal inter-strain incompatibility and the evolution of recombination.</title>
        <authorList>
            <person name="Ross J.A."/>
            <person name="Koboldt D.C."/>
            <person name="Staisch J.E."/>
            <person name="Chamberlin H.M."/>
            <person name="Gupta B.P."/>
            <person name="Miller R.D."/>
            <person name="Baird S.E."/>
            <person name="Haag E.S."/>
        </authorList>
    </citation>
    <scope>NUCLEOTIDE SEQUENCE [LARGE SCALE GENOMIC DNA]</scope>
    <source>
        <strain evidence="7 8">AF16</strain>
    </source>
</reference>
<dbReference type="PANTHER" id="PTHR31216:SF3">
    <property type="entry name" value="SERPENTINE RECEPTOR CLASS BETA-15-RELATED"/>
    <property type="match status" value="1"/>
</dbReference>
<keyword evidence="4 6" id="KW-1133">Transmembrane helix</keyword>
<comment type="subcellular location">
    <subcellularLocation>
        <location evidence="1">Membrane</location>
        <topology evidence="1">Multi-pass membrane protein</topology>
    </subcellularLocation>
</comment>
<dbReference type="OMA" id="QWATITR"/>
<dbReference type="InterPro" id="IPR002184">
    <property type="entry name" value="7TM_GPCR_serpentine_rcpt_Srb"/>
</dbReference>
<accession>A8XGG6</accession>
<dbReference type="GO" id="GO:0004888">
    <property type="term" value="F:transmembrane signaling receptor activity"/>
    <property type="evidence" value="ECO:0007669"/>
    <property type="project" value="InterPro"/>
</dbReference>
<feature type="transmembrane region" description="Helical" evidence="6">
    <location>
        <begin position="59"/>
        <end position="89"/>
    </location>
</feature>
<dbReference type="GO" id="GO:0007606">
    <property type="term" value="P:sensory perception of chemical stimulus"/>
    <property type="evidence" value="ECO:0007669"/>
    <property type="project" value="InterPro"/>
</dbReference>
<dbReference type="HOGENOM" id="CLU_045882_0_0_1"/>
<evidence type="ECO:0000313" key="8">
    <source>
        <dbReference type="Proteomes" id="UP000008549"/>
    </source>
</evidence>
<dbReference type="AlphaFoldDB" id="A8XGG6"/>
<dbReference type="PANTHER" id="PTHR31216">
    <property type="entry name" value="SERPENTINE RECEPTOR CLASS BETA-1-RELATED-RELATED"/>
    <property type="match status" value="1"/>
</dbReference>
<dbReference type="WormBase" id="CBG12736">
    <property type="protein sequence ID" value="CBP26099"/>
    <property type="gene ID" value="WBGene00033642"/>
    <property type="gene designation" value="Cbr-srb-15"/>
</dbReference>
<keyword evidence="8" id="KW-1185">Reference proteome</keyword>
<evidence type="ECO:0000256" key="3">
    <source>
        <dbReference type="ARBA" id="ARBA00022692"/>
    </source>
</evidence>
<evidence type="ECO:0000256" key="5">
    <source>
        <dbReference type="ARBA" id="ARBA00023136"/>
    </source>
</evidence>
<dbReference type="Pfam" id="PF02175">
    <property type="entry name" value="7TM_GPCR_Srb"/>
    <property type="match status" value="2"/>
</dbReference>
<feature type="transmembrane region" description="Helical" evidence="6">
    <location>
        <begin position="204"/>
        <end position="223"/>
    </location>
</feature>
<evidence type="ECO:0000256" key="4">
    <source>
        <dbReference type="ARBA" id="ARBA00022989"/>
    </source>
</evidence>
<evidence type="ECO:0000313" key="7">
    <source>
        <dbReference type="EMBL" id="CAP31672.2"/>
    </source>
</evidence>
<dbReference type="STRING" id="6238.A8XGG6"/>
<evidence type="ECO:0000256" key="1">
    <source>
        <dbReference type="ARBA" id="ARBA00004141"/>
    </source>
</evidence>
<evidence type="ECO:0000256" key="2">
    <source>
        <dbReference type="ARBA" id="ARBA00006860"/>
    </source>
</evidence>
<dbReference type="eggNOG" id="ENOG502THCV">
    <property type="taxonomic scope" value="Eukaryota"/>
</dbReference>
<comment type="similarity">
    <text evidence="2">Belongs to the nematode receptor-like protein srb family.</text>
</comment>
<evidence type="ECO:0000256" key="6">
    <source>
        <dbReference type="SAM" id="Phobius"/>
    </source>
</evidence>
<keyword evidence="3 6" id="KW-0812">Transmembrane</keyword>
<gene>
    <name evidence="9" type="primary">srb-15</name>
    <name evidence="7 9" type="ORF">CBG12736</name>
    <name evidence="7" type="ORF">CBG_12736</name>
</gene>
<keyword evidence="5 6" id="KW-0472">Membrane</keyword>
<protein>
    <submittedName>
        <fullName evidence="7">Protein CBG12736</fullName>
    </submittedName>
</protein>
<proteinExistence type="inferred from homology"/>
<feature type="transmembrane region" description="Helical" evidence="6">
    <location>
        <begin position="162"/>
        <end position="184"/>
    </location>
</feature>
<evidence type="ECO:0000313" key="9">
    <source>
        <dbReference type="WormBase" id="CBG12736"/>
    </source>
</evidence>
<name>A8XGG6_CAEBR</name>
<dbReference type="GO" id="GO:0016020">
    <property type="term" value="C:membrane"/>
    <property type="evidence" value="ECO:0007669"/>
    <property type="project" value="UniProtKB-SubCell"/>
</dbReference>
<dbReference type="Proteomes" id="UP000008549">
    <property type="component" value="Unassembled WGS sequence"/>
</dbReference>
<reference evidence="7 8" key="1">
    <citation type="journal article" date="2003" name="PLoS Biol.">
        <title>The genome sequence of Caenorhabditis briggsae: a platform for comparative genomics.</title>
        <authorList>
            <person name="Stein L.D."/>
            <person name="Bao Z."/>
            <person name="Blasiar D."/>
            <person name="Blumenthal T."/>
            <person name="Brent M.R."/>
            <person name="Chen N."/>
            <person name="Chinwalla A."/>
            <person name="Clarke L."/>
            <person name="Clee C."/>
            <person name="Coghlan A."/>
            <person name="Coulson A."/>
            <person name="D'Eustachio P."/>
            <person name="Fitch D.H."/>
            <person name="Fulton L.A."/>
            <person name="Fulton R.E."/>
            <person name="Griffiths-Jones S."/>
            <person name="Harris T.W."/>
            <person name="Hillier L.W."/>
            <person name="Kamath R."/>
            <person name="Kuwabara P.E."/>
            <person name="Mardis E.R."/>
            <person name="Marra M.A."/>
            <person name="Miner T.L."/>
            <person name="Minx P."/>
            <person name="Mullikin J.C."/>
            <person name="Plumb R.W."/>
            <person name="Rogers J."/>
            <person name="Schein J.E."/>
            <person name="Sohrmann M."/>
            <person name="Spieth J."/>
            <person name="Stajich J.E."/>
            <person name="Wei C."/>
            <person name="Willey D."/>
            <person name="Wilson R.K."/>
            <person name="Durbin R."/>
            <person name="Waterston R.H."/>
        </authorList>
    </citation>
    <scope>NUCLEOTIDE SEQUENCE [LARGE SCALE GENOMIC DNA]</scope>
    <source>
        <strain evidence="7 8">AF16</strain>
    </source>
</reference>
<organism evidence="7 8">
    <name type="scientific">Caenorhabditis briggsae</name>
    <dbReference type="NCBI Taxonomy" id="6238"/>
    <lineage>
        <taxon>Eukaryota</taxon>
        <taxon>Metazoa</taxon>
        <taxon>Ecdysozoa</taxon>
        <taxon>Nematoda</taxon>
        <taxon>Chromadorea</taxon>
        <taxon>Rhabditida</taxon>
        <taxon>Rhabditina</taxon>
        <taxon>Rhabditomorpha</taxon>
        <taxon>Rhabditoidea</taxon>
        <taxon>Rhabditidae</taxon>
        <taxon>Peloderinae</taxon>
        <taxon>Caenorhabditis</taxon>
    </lineage>
</organism>
<sequence>MPALPDICFSAYQLTYNSLYRYSLYVNLVISVASMIPLIYFIALKLCKTSFHGNLKFLFAFYFVSVLLLSLDLGVISILLDILVIYYIYCDELFTDKTISFIFFPKAVAPKMFIYFCVMGILNLINFLFSMYQHRKNNQIRNSKNYLSSKYQLEEVYESTKFSVSVISCHFLLFSLYIVGIGILRYFGSKIIPDSIDLMACRGAFTTMISFNNLVVGVIAVCLNRKMKQRKRNSIKRTVRIKTTGNVGAQNYENQIFRIWNSTLKMH</sequence>
<dbReference type="PRINTS" id="PR00699">
    <property type="entry name" value="TMPROTEINSRB"/>
</dbReference>
<dbReference type="EMBL" id="HE600940">
    <property type="protein sequence ID" value="CAP31672.2"/>
    <property type="molecule type" value="Genomic_DNA"/>
</dbReference>
<feature type="transmembrane region" description="Helical" evidence="6">
    <location>
        <begin position="24"/>
        <end position="47"/>
    </location>
</feature>
<dbReference type="InParanoid" id="A8XGG6"/>